<dbReference type="OrthoDB" id="506921at2759"/>
<dbReference type="EMBL" id="DS028118">
    <property type="protein sequence ID" value="EEY58348.1"/>
    <property type="molecule type" value="Genomic_DNA"/>
</dbReference>
<reference evidence="2" key="1">
    <citation type="journal article" date="2009" name="Nature">
        <title>Genome sequence and analysis of the Irish potato famine pathogen Phytophthora infestans.</title>
        <authorList>
            <consortium name="The Broad Institute Genome Sequencing Platform"/>
            <person name="Haas B.J."/>
            <person name="Kamoun S."/>
            <person name="Zody M.C."/>
            <person name="Jiang R.H."/>
            <person name="Handsaker R.E."/>
            <person name="Cano L.M."/>
            <person name="Grabherr M."/>
            <person name="Kodira C.D."/>
            <person name="Raffaele S."/>
            <person name="Torto-Alalibo T."/>
            <person name="Bozkurt T.O."/>
            <person name="Ah-Fong A.M."/>
            <person name="Alvarado L."/>
            <person name="Anderson V.L."/>
            <person name="Armstrong M.R."/>
            <person name="Avrova A."/>
            <person name="Baxter L."/>
            <person name="Beynon J."/>
            <person name="Boevink P.C."/>
            <person name="Bollmann S.R."/>
            <person name="Bos J.I."/>
            <person name="Bulone V."/>
            <person name="Cai G."/>
            <person name="Cakir C."/>
            <person name="Carrington J.C."/>
            <person name="Chawner M."/>
            <person name="Conti L."/>
            <person name="Costanzo S."/>
            <person name="Ewan R."/>
            <person name="Fahlgren N."/>
            <person name="Fischbach M.A."/>
            <person name="Fugelstad J."/>
            <person name="Gilroy E.M."/>
            <person name="Gnerre S."/>
            <person name="Green P.J."/>
            <person name="Grenville-Briggs L.J."/>
            <person name="Griffith J."/>
            <person name="Grunwald N.J."/>
            <person name="Horn K."/>
            <person name="Horner N.R."/>
            <person name="Hu C.H."/>
            <person name="Huitema E."/>
            <person name="Jeong D.H."/>
            <person name="Jones A.M."/>
            <person name="Jones J.D."/>
            <person name="Jones R.W."/>
            <person name="Karlsson E.K."/>
            <person name="Kunjeti S.G."/>
            <person name="Lamour K."/>
            <person name="Liu Z."/>
            <person name="Ma L."/>
            <person name="Maclean D."/>
            <person name="Chibucos M.C."/>
            <person name="McDonald H."/>
            <person name="McWalters J."/>
            <person name="Meijer H.J."/>
            <person name="Morgan W."/>
            <person name="Morris P.F."/>
            <person name="Munro C.A."/>
            <person name="O'Neill K."/>
            <person name="Ospina-Giraldo M."/>
            <person name="Pinzon A."/>
            <person name="Pritchard L."/>
            <person name="Ramsahoye B."/>
            <person name="Ren Q."/>
            <person name="Restrepo S."/>
            <person name="Roy S."/>
            <person name="Sadanandom A."/>
            <person name="Savidor A."/>
            <person name="Schornack S."/>
            <person name="Schwartz D.C."/>
            <person name="Schumann U.D."/>
            <person name="Schwessinger B."/>
            <person name="Seyer L."/>
            <person name="Sharpe T."/>
            <person name="Silvar C."/>
            <person name="Song J."/>
            <person name="Studholme D.J."/>
            <person name="Sykes S."/>
            <person name="Thines M."/>
            <person name="van de Vondervoort P.J."/>
            <person name="Phuntumart V."/>
            <person name="Wawra S."/>
            <person name="Weide R."/>
            <person name="Win J."/>
            <person name="Young C."/>
            <person name="Zhou S."/>
            <person name="Fry W."/>
            <person name="Meyers B.C."/>
            <person name="van West P."/>
            <person name="Ristaino J."/>
            <person name="Govers F."/>
            <person name="Birch P.R."/>
            <person name="Whisson S.C."/>
            <person name="Judelson H.S."/>
            <person name="Nusbaum C."/>
        </authorList>
    </citation>
    <scope>NUCLEOTIDE SEQUENCE [LARGE SCALE GENOMIC DNA]</scope>
    <source>
        <strain evidence="2">T30-4</strain>
    </source>
</reference>
<dbReference type="HOGENOM" id="CLU_199451_0_0_1"/>
<dbReference type="InParanoid" id="D0MS79"/>
<dbReference type="KEGG" id="pif:PITG_01004"/>
<gene>
    <name evidence="1" type="ORF">PITG_01004</name>
</gene>
<dbReference type="OMA" id="MDRISHF"/>
<dbReference type="eggNOG" id="ENOG502SGKZ">
    <property type="taxonomic scope" value="Eukaryota"/>
</dbReference>
<dbReference type="GeneID" id="9473329"/>
<evidence type="ECO:0000313" key="1">
    <source>
        <dbReference type="EMBL" id="EEY58348.1"/>
    </source>
</evidence>
<dbReference type="RefSeq" id="XP_002909534.1">
    <property type="nucleotide sequence ID" value="XM_002909488.1"/>
</dbReference>
<protein>
    <submittedName>
        <fullName evidence="1">Uncharacterized protein</fullName>
    </submittedName>
</protein>
<proteinExistence type="predicted"/>
<sequence length="54" mass="6098">MISPLKDIVIATVLGIGAGMVWNNFKDGELDRIGQFYKWYDAQEAQKKSLHADD</sequence>
<name>D0MS79_PHYIT</name>
<dbReference type="Proteomes" id="UP000006643">
    <property type="component" value="Unassembled WGS sequence"/>
</dbReference>
<dbReference type="VEuPathDB" id="FungiDB:PITG_01004"/>
<dbReference type="AlphaFoldDB" id="D0MS79"/>
<keyword evidence="2" id="KW-1185">Reference proteome</keyword>
<accession>D0MS79</accession>
<evidence type="ECO:0000313" key="2">
    <source>
        <dbReference type="Proteomes" id="UP000006643"/>
    </source>
</evidence>
<organism evidence="1 2">
    <name type="scientific">Phytophthora infestans (strain T30-4)</name>
    <name type="common">Potato late blight agent</name>
    <dbReference type="NCBI Taxonomy" id="403677"/>
    <lineage>
        <taxon>Eukaryota</taxon>
        <taxon>Sar</taxon>
        <taxon>Stramenopiles</taxon>
        <taxon>Oomycota</taxon>
        <taxon>Peronosporomycetes</taxon>
        <taxon>Peronosporales</taxon>
        <taxon>Peronosporaceae</taxon>
        <taxon>Phytophthora</taxon>
    </lineage>
</organism>